<keyword evidence="2 4" id="KW-0547">Nucleotide-binding</keyword>
<comment type="similarity">
    <text evidence="1 4">Belongs to the FtsZ family.</text>
</comment>
<dbReference type="GO" id="GO:0043093">
    <property type="term" value="P:FtsZ-dependent cytokinesis"/>
    <property type="evidence" value="ECO:0007669"/>
    <property type="project" value="UniProtKB-UniRule"/>
</dbReference>
<evidence type="ECO:0000313" key="9">
    <source>
        <dbReference type="EMBL" id="PIU68728.1"/>
    </source>
</evidence>
<evidence type="ECO:0000256" key="2">
    <source>
        <dbReference type="ARBA" id="ARBA00022741"/>
    </source>
</evidence>
<keyword evidence="3 4" id="KW-0342">GTP-binding</keyword>
<dbReference type="GO" id="GO:0005525">
    <property type="term" value="F:GTP binding"/>
    <property type="evidence" value="ECO:0007669"/>
    <property type="project" value="UniProtKB-UniRule"/>
</dbReference>
<feature type="domain" description="Tubulin/FtsZ GTPase" evidence="7">
    <location>
        <begin position="12"/>
        <end position="205"/>
    </location>
</feature>
<feature type="compositionally biased region" description="Basic and acidic residues" evidence="6">
    <location>
        <begin position="325"/>
        <end position="339"/>
    </location>
</feature>
<dbReference type="EMBL" id="PEWD01000060">
    <property type="protein sequence ID" value="PIU68728.1"/>
    <property type="molecule type" value="Genomic_DNA"/>
</dbReference>
<keyword evidence="4 9" id="KW-0132">Cell division</keyword>
<dbReference type="PROSITE" id="PS01134">
    <property type="entry name" value="FTSZ_1"/>
    <property type="match status" value="1"/>
</dbReference>
<dbReference type="HAMAP" id="MF_00909">
    <property type="entry name" value="FtsZ"/>
    <property type="match status" value="1"/>
</dbReference>
<dbReference type="InterPro" id="IPR000158">
    <property type="entry name" value="Cell_div_FtsZ"/>
</dbReference>
<evidence type="ECO:0000313" key="10">
    <source>
        <dbReference type="Proteomes" id="UP000229916"/>
    </source>
</evidence>
<dbReference type="GO" id="GO:0032153">
    <property type="term" value="C:cell division site"/>
    <property type="evidence" value="ECO:0007669"/>
    <property type="project" value="UniProtKB-UniRule"/>
</dbReference>
<dbReference type="InterPro" id="IPR003008">
    <property type="entry name" value="Tubulin_FtsZ_GTPase"/>
</dbReference>
<sequence>MLIKPESEKFAKIKVVGIGGAGGNALRSMIDLQQIQGVEFVAVNTDMQALAGCPAPTKIQIGNELTRGLGSGGDPSIGQKAAEESVDELTEKLGGADMVFITAGMGGGTGTGACPVIAAIAKGLGALTIGVVTKPFNFEGSIRRSNAELGISNLKDKVDTLIVIPNQRLLDLVDRKMPLLDAFKVADSVLGQGVEGISELVVLPGLINVDFADVRSIMTDAGSALMGIGKASGEDRAEKAARAAIESPLLEVSIDGAKGILFNIVGGPDLSMIEVDEAAKVIVQAADSDANIIFGATIDEGYKDEVKITVIAAGFDEREKNLETKEKKFLNSEKPTSKAEEEDELEIPTFMRQKRS</sequence>
<dbReference type="GO" id="GO:0000917">
    <property type="term" value="P:division septum assembly"/>
    <property type="evidence" value="ECO:0007669"/>
    <property type="project" value="UniProtKB-KW"/>
</dbReference>
<dbReference type="FunFam" id="3.40.50.1440:FF:000001">
    <property type="entry name" value="Cell division protein FtsZ"/>
    <property type="match status" value="1"/>
</dbReference>
<accession>A0A2M7AMU6</accession>
<keyword evidence="4" id="KW-0717">Septation</keyword>
<organism evidence="9 10">
    <name type="scientific">candidate division WWE3 bacterium CG06_land_8_20_14_3_00_42_16</name>
    <dbReference type="NCBI Taxonomy" id="1975083"/>
    <lineage>
        <taxon>Bacteria</taxon>
        <taxon>Katanobacteria</taxon>
    </lineage>
</organism>
<feature type="region of interest" description="Disordered" evidence="6">
    <location>
        <begin position="325"/>
        <end position="356"/>
    </location>
</feature>
<dbReference type="CDD" id="cd02201">
    <property type="entry name" value="FtsZ_type1"/>
    <property type="match status" value="1"/>
</dbReference>
<dbReference type="Proteomes" id="UP000229916">
    <property type="component" value="Unassembled WGS sequence"/>
</dbReference>
<evidence type="ECO:0000256" key="1">
    <source>
        <dbReference type="ARBA" id="ARBA00009690"/>
    </source>
</evidence>
<dbReference type="SUPFAM" id="SSF52490">
    <property type="entry name" value="Tubulin nucleotide-binding domain-like"/>
    <property type="match status" value="1"/>
</dbReference>
<dbReference type="Gene3D" id="3.40.50.1440">
    <property type="entry name" value="Tubulin/FtsZ, GTPase domain"/>
    <property type="match status" value="1"/>
</dbReference>
<dbReference type="Pfam" id="PF12327">
    <property type="entry name" value="FtsZ_C"/>
    <property type="match status" value="1"/>
</dbReference>
<dbReference type="PRINTS" id="PR00423">
    <property type="entry name" value="CELLDVISFTSZ"/>
</dbReference>
<dbReference type="InterPro" id="IPR020805">
    <property type="entry name" value="Cell_div_FtsZ_CS"/>
</dbReference>
<dbReference type="SMART" id="SM00864">
    <property type="entry name" value="Tubulin"/>
    <property type="match status" value="1"/>
</dbReference>
<feature type="domain" description="Tubulin/FtsZ 2-layer sandwich" evidence="8">
    <location>
        <begin position="207"/>
        <end position="324"/>
    </location>
</feature>
<feature type="binding site" evidence="4">
    <location>
        <begin position="108"/>
        <end position="110"/>
    </location>
    <ligand>
        <name>GTP</name>
        <dbReference type="ChEBI" id="CHEBI:37565"/>
    </ligand>
</feature>
<dbReference type="GO" id="GO:0051258">
    <property type="term" value="P:protein polymerization"/>
    <property type="evidence" value="ECO:0007669"/>
    <property type="project" value="UniProtKB-UniRule"/>
</dbReference>
<comment type="function">
    <text evidence="4">Essential cell division protein that forms a contractile ring structure (Z ring) at the future cell division site. The regulation of the ring assembly controls the timing and the location of cell division. One of the functions of the FtsZ ring is to recruit other cell division proteins to the septum to produce a new cell wall between the dividing cells. Binds GTP and shows GTPase activity.</text>
</comment>
<dbReference type="InterPro" id="IPR018316">
    <property type="entry name" value="Tubulin/FtsZ_2-layer-sand-dom"/>
</dbReference>
<comment type="caution">
    <text evidence="9">The sequence shown here is derived from an EMBL/GenBank/DDBJ whole genome shotgun (WGS) entry which is preliminary data.</text>
</comment>
<dbReference type="InterPro" id="IPR037103">
    <property type="entry name" value="Tubulin/FtsZ-like_C"/>
</dbReference>
<dbReference type="NCBIfam" id="TIGR00065">
    <property type="entry name" value="ftsZ"/>
    <property type="match status" value="1"/>
</dbReference>
<dbReference type="InterPro" id="IPR045061">
    <property type="entry name" value="FtsZ/CetZ"/>
</dbReference>
<keyword evidence="4" id="KW-0131">Cell cycle</keyword>
<dbReference type="PANTHER" id="PTHR30314:SF3">
    <property type="entry name" value="MITOCHONDRIAL DIVISION PROTEIN FSZA"/>
    <property type="match status" value="1"/>
</dbReference>
<feature type="binding site" evidence="4">
    <location>
        <position position="139"/>
    </location>
    <ligand>
        <name>GTP</name>
        <dbReference type="ChEBI" id="CHEBI:37565"/>
    </ligand>
</feature>
<evidence type="ECO:0000259" key="7">
    <source>
        <dbReference type="SMART" id="SM00864"/>
    </source>
</evidence>
<dbReference type="GO" id="GO:0003924">
    <property type="term" value="F:GTPase activity"/>
    <property type="evidence" value="ECO:0007669"/>
    <property type="project" value="UniProtKB-UniRule"/>
</dbReference>
<evidence type="ECO:0000256" key="6">
    <source>
        <dbReference type="SAM" id="MobiDB-lite"/>
    </source>
</evidence>
<proteinExistence type="inferred from homology"/>
<name>A0A2M7AMU6_UNCKA</name>
<evidence type="ECO:0000256" key="3">
    <source>
        <dbReference type="ARBA" id="ARBA00023134"/>
    </source>
</evidence>
<dbReference type="InterPro" id="IPR008280">
    <property type="entry name" value="Tub_FtsZ_C"/>
</dbReference>
<reference evidence="10" key="1">
    <citation type="submission" date="2017-09" db="EMBL/GenBank/DDBJ databases">
        <title>Depth-based differentiation of microbial function through sediment-hosted aquifers and enrichment of novel symbionts in the deep terrestrial subsurface.</title>
        <authorList>
            <person name="Probst A.J."/>
            <person name="Ladd B."/>
            <person name="Jarett J.K."/>
            <person name="Geller-Mcgrath D.E."/>
            <person name="Sieber C.M.K."/>
            <person name="Emerson J.B."/>
            <person name="Anantharaman K."/>
            <person name="Thomas B.C."/>
            <person name="Malmstrom R."/>
            <person name="Stieglmeier M."/>
            <person name="Klingl A."/>
            <person name="Woyke T."/>
            <person name="Ryan C.M."/>
            <person name="Banfield J.F."/>
        </authorList>
    </citation>
    <scope>NUCLEOTIDE SEQUENCE [LARGE SCALE GENOMIC DNA]</scope>
</reference>
<feature type="binding site" evidence="4">
    <location>
        <begin position="20"/>
        <end position="24"/>
    </location>
    <ligand>
        <name>GTP</name>
        <dbReference type="ChEBI" id="CHEBI:37565"/>
    </ligand>
</feature>
<feature type="binding site" evidence="4">
    <location>
        <position position="143"/>
    </location>
    <ligand>
        <name>GTP</name>
        <dbReference type="ChEBI" id="CHEBI:37565"/>
    </ligand>
</feature>
<evidence type="ECO:0000256" key="4">
    <source>
        <dbReference type="HAMAP-Rule" id="MF_00909"/>
    </source>
</evidence>
<dbReference type="SUPFAM" id="SSF55307">
    <property type="entry name" value="Tubulin C-terminal domain-like"/>
    <property type="match status" value="1"/>
</dbReference>
<comment type="subcellular location">
    <subcellularLocation>
        <location evidence="4">Cytoplasm</location>
    </subcellularLocation>
    <text evidence="4">Assembles at midcell at the inner surface of the cytoplasmic membrane.</text>
</comment>
<dbReference type="AlphaFoldDB" id="A0A2M7AMU6"/>
<dbReference type="SMART" id="SM00865">
    <property type="entry name" value="Tubulin_C"/>
    <property type="match status" value="1"/>
</dbReference>
<evidence type="ECO:0000259" key="8">
    <source>
        <dbReference type="SMART" id="SM00865"/>
    </source>
</evidence>
<evidence type="ECO:0000256" key="5">
    <source>
        <dbReference type="NCBIfam" id="TIGR00065"/>
    </source>
</evidence>
<dbReference type="Pfam" id="PF00091">
    <property type="entry name" value="Tubulin"/>
    <property type="match status" value="1"/>
</dbReference>
<dbReference type="PANTHER" id="PTHR30314">
    <property type="entry name" value="CELL DIVISION PROTEIN FTSZ-RELATED"/>
    <property type="match status" value="1"/>
</dbReference>
<feature type="binding site" evidence="4">
    <location>
        <position position="187"/>
    </location>
    <ligand>
        <name>GTP</name>
        <dbReference type="ChEBI" id="CHEBI:37565"/>
    </ligand>
</feature>
<keyword evidence="4" id="KW-0963">Cytoplasm</keyword>
<dbReference type="GO" id="GO:0005737">
    <property type="term" value="C:cytoplasm"/>
    <property type="evidence" value="ECO:0007669"/>
    <property type="project" value="UniProtKB-SubCell"/>
</dbReference>
<comment type="subunit">
    <text evidence="4">Homodimer. Polymerizes to form a dynamic ring structure in a strictly GTP-dependent manner. Interacts directly with several other division proteins.</text>
</comment>
<dbReference type="InterPro" id="IPR024757">
    <property type="entry name" value="FtsZ_C"/>
</dbReference>
<gene>
    <name evidence="4" type="primary">ftsZ</name>
    <name evidence="9" type="ORF">COS81_02870</name>
</gene>
<dbReference type="InterPro" id="IPR036525">
    <property type="entry name" value="Tubulin/FtsZ_GTPase_sf"/>
</dbReference>
<dbReference type="Gene3D" id="3.30.1330.20">
    <property type="entry name" value="Tubulin/FtsZ, C-terminal domain"/>
    <property type="match status" value="1"/>
</dbReference>
<protein>
    <recommendedName>
        <fullName evidence="4 5">Cell division protein FtsZ</fullName>
    </recommendedName>
</protein>